<dbReference type="Pfam" id="PF13411">
    <property type="entry name" value="MerR_1"/>
    <property type="match status" value="1"/>
</dbReference>
<protein>
    <submittedName>
        <fullName evidence="6">MerR family transcriptional regulator</fullName>
    </submittedName>
</protein>
<organism evidence="6 7">
    <name type="scientific">Simiduia curdlanivorans</name>
    <dbReference type="NCBI Taxonomy" id="1492769"/>
    <lineage>
        <taxon>Bacteria</taxon>
        <taxon>Pseudomonadati</taxon>
        <taxon>Pseudomonadota</taxon>
        <taxon>Gammaproteobacteria</taxon>
        <taxon>Cellvibrionales</taxon>
        <taxon>Cellvibrionaceae</taxon>
        <taxon>Simiduia</taxon>
    </lineage>
</organism>
<dbReference type="SUPFAM" id="SSF46955">
    <property type="entry name" value="Putative DNA-binding domain"/>
    <property type="match status" value="1"/>
</dbReference>
<dbReference type="Gene3D" id="1.10.1660.10">
    <property type="match status" value="1"/>
</dbReference>
<keyword evidence="3" id="KW-0238">DNA-binding</keyword>
<keyword evidence="7" id="KW-1185">Reference proteome</keyword>
<gene>
    <name evidence="6" type="ORF">ACFOX3_18365</name>
</gene>
<dbReference type="InterPro" id="IPR009061">
    <property type="entry name" value="DNA-bd_dom_put_sf"/>
</dbReference>
<dbReference type="PANTHER" id="PTHR30204">
    <property type="entry name" value="REDOX-CYCLING DRUG-SENSING TRANSCRIPTIONAL ACTIVATOR SOXR"/>
    <property type="match status" value="1"/>
</dbReference>
<feature type="domain" description="HTH merR-type" evidence="5">
    <location>
        <begin position="1"/>
        <end position="68"/>
    </location>
</feature>
<dbReference type="InterPro" id="IPR047057">
    <property type="entry name" value="MerR_fam"/>
</dbReference>
<accession>A0ABV8V8N7</accession>
<dbReference type="InterPro" id="IPR000551">
    <property type="entry name" value="MerR-type_HTH_dom"/>
</dbReference>
<proteinExistence type="predicted"/>
<keyword evidence="1" id="KW-0678">Repressor</keyword>
<dbReference type="Proteomes" id="UP001595840">
    <property type="component" value="Unassembled WGS sequence"/>
</dbReference>
<evidence type="ECO:0000256" key="2">
    <source>
        <dbReference type="ARBA" id="ARBA00023015"/>
    </source>
</evidence>
<dbReference type="PROSITE" id="PS50937">
    <property type="entry name" value="HTH_MERR_2"/>
    <property type="match status" value="1"/>
</dbReference>
<dbReference type="PRINTS" id="PR00040">
    <property type="entry name" value="HTHMERR"/>
</dbReference>
<name>A0ABV8V8N7_9GAMM</name>
<sequence length="112" mass="12776">MYIGEAAKKTGLSIKAIRFYEAQGLIEPPARLGRYRVYTTQDLELLLLIKEATELGVALSQLKGVISYRNGKIDWENIKVFLTEIRAQLIEQRTDIERKINSLDACYAQIKS</sequence>
<reference evidence="7" key="1">
    <citation type="journal article" date="2019" name="Int. J. Syst. Evol. Microbiol.">
        <title>The Global Catalogue of Microorganisms (GCM) 10K type strain sequencing project: providing services to taxonomists for standard genome sequencing and annotation.</title>
        <authorList>
            <consortium name="The Broad Institute Genomics Platform"/>
            <consortium name="The Broad Institute Genome Sequencing Center for Infectious Disease"/>
            <person name="Wu L."/>
            <person name="Ma J."/>
        </authorList>
    </citation>
    <scope>NUCLEOTIDE SEQUENCE [LARGE SCALE GENOMIC DNA]</scope>
    <source>
        <strain evidence="7">CECT 8570</strain>
    </source>
</reference>
<dbReference type="EMBL" id="JBHSCX010000021">
    <property type="protein sequence ID" value="MFC4364279.1"/>
    <property type="molecule type" value="Genomic_DNA"/>
</dbReference>
<evidence type="ECO:0000256" key="4">
    <source>
        <dbReference type="ARBA" id="ARBA00023163"/>
    </source>
</evidence>
<dbReference type="RefSeq" id="WP_290262366.1">
    <property type="nucleotide sequence ID" value="NZ_JAUFQG010000004.1"/>
</dbReference>
<evidence type="ECO:0000313" key="7">
    <source>
        <dbReference type="Proteomes" id="UP001595840"/>
    </source>
</evidence>
<dbReference type="PANTHER" id="PTHR30204:SF69">
    <property type="entry name" value="MERR-FAMILY TRANSCRIPTIONAL REGULATOR"/>
    <property type="match status" value="1"/>
</dbReference>
<evidence type="ECO:0000313" key="6">
    <source>
        <dbReference type="EMBL" id="MFC4364279.1"/>
    </source>
</evidence>
<dbReference type="PROSITE" id="PS00552">
    <property type="entry name" value="HTH_MERR_1"/>
    <property type="match status" value="1"/>
</dbReference>
<evidence type="ECO:0000256" key="1">
    <source>
        <dbReference type="ARBA" id="ARBA00022491"/>
    </source>
</evidence>
<keyword evidence="2" id="KW-0805">Transcription regulation</keyword>
<keyword evidence="4" id="KW-0804">Transcription</keyword>
<comment type="caution">
    <text evidence="6">The sequence shown here is derived from an EMBL/GenBank/DDBJ whole genome shotgun (WGS) entry which is preliminary data.</text>
</comment>
<dbReference type="SMART" id="SM00422">
    <property type="entry name" value="HTH_MERR"/>
    <property type="match status" value="1"/>
</dbReference>
<evidence type="ECO:0000256" key="3">
    <source>
        <dbReference type="ARBA" id="ARBA00023125"/>
    </source>
</evidence>
<evidence type="ECO:0000259" key="5">
    <source>
        <dbReference type="PROSITE" id="PS50937"/>
    </source>
</evidence>